<dbReference type="GeneID" id="97611311"/>
<evidence type="ECO:0000256" key="2">
    <source>
        <dbReference type="ARBA" id="ARBA00022763"/>
    </source>
</evidence>
<dbReference type="SMART" id="SM00465">
    <property type="entry name" value="GIYc"/>
    <property type="match status" value="1"/>
</dbReference>
<dbReference type="Pfam" id="PF01541">
    <property type="entry name" value="GIY-YIG"/>
    <property type="match status" value="1"/>
</dbReference>
<dbReference type="GO" id="GO:0003677">
    <property type="term" value="F:DNA binding"/>
    <property type="evidence" value="ECO:0007669"/>
    <property type="project" value="UniProtKB-UniRule"/>
</dbReference>
<evidence type="ECO:0000313" key="12">
    <source>
        <dbReference type="Proteomes" id="UP000245934"/>
    </source>
</evidence>
<dbReference type="PANTHER" id="PTHR30562:SF1">
    <property type="entry name" value="UVRABC SYSTEM PROTEIN C"/>
    <property type="match status" value="1"/>
</dbReference>
<feature type="domain" description="GIY-YIG" evidence="9">
    <location>
        <begin position="10"/>
        <end position="88"/>
    </location>
</feature>
<dbReference type="RefSeq" id="WP_109941088.1">
    <property type="nucleotide sequence ID" value="NZ_CP176366.1"/>
</dbReference>
<dbReference type="Pfam" id="PF22920">
    <property type="entry name" value="UvrC_RNaseH"/>
    <property type="match status" value="1"/>
</dbReference>
<accession>A0A2V2NCI6</accession>
<evidence type="ECO:0000259" key="9">
    <source>
        <dbReference type="PROSITE" id="PS50164"/>
    </source>
</evidence>
<dbReference type="InterPro" id="IPR004791">
    <property type="entry name" value="UvrC"/>
</dbReference>
<evidence type="ECO:0000256" key="3">
    <source>
        <dbReference type="ARBA" id="ARBA00022769"/>
    </source>
</evidence>
<dbReference type="NCBIfam" id="TIGR00194">
    <property type="entry name" value="uvrC"/>
    <property type="match status" value="1"/>
</dbReference>
<feature type="domain" description="UVR" evidence="8">
    <location>
        <begin position="194"/>
        <end position="229"/>
    </location>
</feature>
<keyword evidence="6 7" id="KW-0742">SOS response</keyword>
<comment type="function">
    <text evidence="7">The UvrABC repair system catalyzes the recognition and processing of DNA lesions. UvrC both incises the 5' and 3' sides of the lesion. The N-terminal half is responsible for the 3' incision and the C-terminal half is responsible for the 5' incision.</text>
</comment>
<evidence type="ECO:0000256" key="5">
    <source>
        <dbReference type="ARBA" id="ARBA00023204"/>
    </source>
</evidence>
<gene>
    <name evidence="7 11" type="primary">uvrC</name>
    <name evidence="11" type="ORF">DLD82_10540</name>
</gene>
<feature type="domain" description="UvrC family homology region profile" evidence="10">
    <location>
        <begin position="274"/>
        <end position="454"/>
    </location>
</feature>
<dbReference type="CDD" id="cd10434">
    <property type="entry name" value="GIY-YIG_UvrC_Cho"/>
    <property type="match status" value="1"/>
</dbReference>
<keyword evidence="3 7" id="KW-0228">DNA excision</keyword>
<keyword evidence="12" id="KW-1185">Reference proteome</keyword>
<evidence type="ECO:0000313" key="11">
    <source>
        <dbReference type="EMBL" id="PWR73301.1"/>
    </source>
</evidence>
<dbReference type="InterPro" id="IPR001943">
    <property type="entry name" value="UVR_dom"/>
</dbReference>
<dbReference type="HAMAP" id="MF_00203">
    <property type="entry name" value="UvrC"/>
    <property type="match status" value="1"/>
</dbReference>
<dbReference type="Gene3D" id="3.30.420.340">
    <property type="entry name" value="UvrC, RNAse H endonuclease domain"/>
    <property type="match status" value="1"/>
</dbReference>
<dbReference type="PROSITE" id="PS50165">
    <property type="entry name" value="UVRC"/>
    <property type="match status" value="1"/>
</dbReference>
<keyword evidence="1 7" id="KW-0963">Cytoplasm</keyword>
<keyword evidence="4 7" id="KW-0267">Excision nuclease</keyword>
<dbReference type="GO" id="GO:0009380">
    <property type="term" value="C:excinuclease repair complex"/>
    <property type="evidence" value="ECO:0007669"/>
    <property type="project" value="InterPro"/>
</dbReference>
<dbReference type="InterPro" id="IPR038476">
    <property type="entry name" value="UvrC_RNase_H_dom_sf"/>
</dbReference>
<proteinExistence type="inferred from homology"/>
<dbReference type="Gene3D" id="3.40.1440.10">
    <property type="entry name" value="GIY-YIG endonuclease"/>
    <property type="match status" value="1"/>
</dbReference>
<evidence type="ECO:0000259" key="8">
    <source>
        <dbReference type="PROSITE" id="PS50151"/>
    </source>
</evidence>
<sequence>MTIDLSTIPEEPGCYQFKDESGNILYVGKAKNLKKRVSSYFQKKSIAPRTDILVSLIRDIDTIVTSSEVEALILENNLIKKYQPKYNIDLKDAKSYAFIQLTDEPFPRIGIARERNGKIKGTLYGPFVSAAERDQILKFIKQTFHLRTCKKITKRACLRSHLGTCAAPCIGKISEPEYQYLVKSADLLLRGKNQDLISSLKEEMQNFSDSEEFEKALVLRNRIQAIENLSERQYVQRQKKADEHIINYIISGDMVYLILFHVERGSLTSKEEFVFQETEDFLDEFILQYYATNKPPNELILPIQPEQGIQEYLMHIRGTNVTITVPKQGEKKHLIDLAYKNLEVSFFTGKMRLSELGEALHMDNPPEVIECFDISHLRGTGTVGSMVSFRDGKPDKRNYRRYKIKTAGPSDDYAAISEVVKRRYSRLLSENHPMPDLILIDGGPGQLKSAKTVLDELNLSIPVISLAKREEEIYVPGRHLPLSVQKKSPASLLVQEIRDEAHRFAITYQRKLRQKQMKE</sequence>
<dbReference type="InterPro" id="IPR000305">
    <property type="entry name" value="GIY-YIG_endonuc"/>
</dbReference>
<dbReference type="PANTHER" id="PTHR30562">
    <property type="entry name" value="UVRC/OXIDOREDUCTASE"/>
    <property type="match status" value="1"/>
</dbReference>
<dbReference type="FunFam" id="3.30.420.340:FF:000001">
    <property type="entry name" value="UvrABC system protein C"/>
    <property type="match status" value="1"/>
</dbReference>
<dbReference type="GO" id="GO:0009432">
    <property type="term" value="P:SOS response"/>
    <property type="evidence" value="ECO:0007669"/>
    <property type="project" value="UniProtKB-UniRule"/>
</dbReference>
<dbReference type="SUPFAM" id="SSF46600">
    <property type="entry name" value="C-terminal UvrC-binding domain of UvrB"/>
    <property type="match status" value="1"/>
</dbReference>
<evidence type="ECO:0000256" key="7">
    <source>
        <dbReference type="HAMAP-Rule" id="MF_00203"/>
    </source>
</evidence>
<dbReference type="Pfam" id="PF08459">
    <property type="entry name" value="UvrC_RNaseH_dom"/>
    <property type="match status" value="1"/>
</dbReference>
<dbReference type="InterPro" id="IPR001162">
    <property type="entry name" value="UvrC_RNase_H_dom"/>
</dbReference>
<keyword evidence="2 7" id="KW-0227">DNA damage</keyword>
<dbReference type="InterPro" id="IPR047296">
    <property type="entry name" value="GIY-YIG_UvrC_Cho"/>
</dbReference>
<evidence type="ECO:0000256" key="6">
    <source>
        <dbReference type="ARBA" id="ARBA00023236"/>
    </source>
</evidence>
<dbReference type="AlphaFoldDB" id="A0A2V2NCI6"/>
<dbReference type="InterPro" id="IPR050066">
    <property type="entry name" value="UvrABC_protein_C"/>
</dbReference>
<evidence type="ECO:0000256" key="1">
    <source>
        <dbReference type="ARBA" id="ARBA00022490"/>
    </source>
</evidence>
<dbReference type="Pfam" id="PF02151">
    <property type="entry name" value="UVR"/>
    <property type="match status" value="1"/>
</dbReference>
<keyword evidence="5 7" id="KW-0234">DNA repair</keyword>
<dbReference type="PROSITE" id="PS50151">
    <property type="entry name" value="UVR"/>
    <property type="match status" value="1"/>
</dbReference>
<dbReference type="SUPFAM" id="SSF82771">
    <property type="entry name" value="GIY-YIG endonuclease"/>
    <property type="match status" value="1"/>
</dbReference>
<dbReference type="InterPro" id="IPR036876">
    <property type="entry name" value="UVR_dom_sf"/>
</dbReference>
<evidence type="ECO:0000259" key="10">
    <source>
        <dbReference type="PROSITE" id="PS50165"/>
    </source>
</evidence>
<comment type="similarity">
    <text evidence="7">Belongs to the UvrC family.</text>
</comment>
<dbReference type="PROSITE" id="PS50164">
    <property type="entry name" value="GIY_YIG"/>
    <property type="match status" value="1"/>
</dbReference>
<dbReference type="FunFam" id="3.40.1440.10:FF:000001">
    <property type="entry name" value="UvrABC system protein C"/>
    <property type="match status" value="1"/>
</dbReference>
<dbReference type="GO" id="GO:0005737">
    <property type="term" value="C:cytoplasm"/>
    <property type="evidence" value="ECO:0007669"/>
    <property type="project" value="UniProtKB-SubCell"/>
</dbReference>
<comment type="caution">
    <text evidence="11">The sequence shown here is derived from an EMBL/GenBank/DDBJ whole genome shotgun (WGS) entry which is preliminary data.</text>
</comment>
<comment type="subcellular location">
    <subcellularLocation>
        <location evidence="7">Cytoplasm</location>
    </subcellularLocation>
</comment>
<comment type="subunit">
    <text evidence="7">Interacts with UvrB in an incision complex.</text>
</comment>
<dbReference type="GO" id="GO:0009381">
    <property type="term" value="F:excinuclease ABC activity"/>
    <property type="evidence" value="ECO:0007669"/>
    <property type="project" value="UniProtKB-UniRule"/>
</dbReference>
<name>A0A2V2NCI6_9EURY</name>
<evidence type="ECO:0000256" key="4">
    <source>
        <dbReference type="ARBA" id="ARBA00022881"/>
    </source>
</evidence>
<dbReference type="Proteomes" id="UP000245934">
    <property type="component" value="Unassembled WGS sequence"/>
</dbReference>
<dbReference type="EMBL" id="QGMZ01000019">
    <property type="protein sequence ID" value="PWR73301.1"/>
    <property type="molecule type" value="Genomic_DNA"/>
</dbReference>
<reference evidence="11 12" key="1">
    <citation type="submission" date="2018-05" db="EMBL/GenBank/DDBJ databases">
        <title>Draft genome of Methanospirillum stamsii Pt1.</title>
        <authorList>
            <person name="Dueholm M.S."/>
            <person name="Nielsen P.H."/>
            <person name="Bakmann L.F."/>
            <person name="Otzen D.E."/>
        </authorList>
    </citation>
    <scope>NUCLEOTIDE SEQUENCE [LARGE SCALE GENOMIC DNA]</scope>
    <source>
        <strain evidence="11 12">Pt1</strain>
    </source>
</reference>
<dbReference type="InterPro" id="IPR035901">
    <property type="entry name" value="GIY-YIG_endonuc_sf"/>
</dbReference>
<dbReference type="GO" id="GO:0006289">
    <property type="term" value="P:nucleotide-excision repair"/>
    <property type="evidence" value="ECO:0007669"/>
    <property type="project" value="UniProtKB-UniRule"/>
</dbReference>
<protein>
    <recommendedName>
        <fullName evidence="7">UvrABC system protein C</fullName>
        <shortName evidence="7">Protein UvrC</shortName>
    </recommendedName>
    <alternativeName>
        <fullName evidence="7">Excinuclease ABC subunit C</fullName>
    </alternativeName>
</protein>
<organism evidence="11 12">
    <name type="scientific">Methanospirillum stamsii</name>
    <dbReference type="NCBI Taxonomy" id="1277351"/>
    <lineage>
        <taxon>Archaea</taxon>
        <taxon>Methanobacteriati</taxon>
        <taxon>Methanobacteriota</taxon>
        <taxon>Stenosarchaea group</taxon>
        <taxon>Methanomicrobia</taxon>
        <taxon>Methanomicrobiales</taxon>
        <taxon>Methanospirillaceae</taxon>
        <taxon>Methanospirillum</taxon>
    </lineage>
</organism>